<feature type="transmembrane region" description="Helical" evidence="6">
    <location>
        <begin position="191"/>
        <end position="212"/>
    </location>
</feature>
<evidence type="ECO:0000256" key="5">
    <source>
        <dbReference type="ARBA" id="ARBA00023136"/>
    </source>
</evidence>
<dbReference type="AlphaFoldDB" id="A0A9D2J3T1"/>
<name>A0A9D2J3T1_9MICO</name>
<gene>
    <name evidence="7" type="ORF">H9815_07390</name>
</gene>
<evidence type="ECO:0000256" key="6">
    <source>
        <dbReference type="SAM" id="Phobius"/>
    </source>
</evidence>
<keyword evidence="5 6" id="KW-0472">Membrane</keyword>
<feature type="transmembrane region" description="Helical" evidence="6">
    <location>
        <begin position="141"/>
        <end position="160"/>
    </location>
</feature>
<accession>A0A9D2J3T1</accession>
<dbReference type="EMBL" id="DXBY01000127">
    <property type="protein sequence ID" value="HIZ35586.1"/>
    <property type="molecule type" value="Genomic_DNA"/>
</dbReference>
<organism evidence="7 8">
    <name type="scientific">Candidatus Ruania gallistercoris</name>
    <dbReference type="NCBI Taxonomy" id="2838746"/>
    <lineage>
        <taxon>Bacteria</taxon>
        <taxon>Bacillati</taxon>
        <taxon>Actinomycetota</taxon>
        <taxon>Actinomycetes</taxon>
        <taxon>Micrococcales</taxon>
        <taxon>Ruaniaceae</taxon>
        <taxon>Ruania</taxon>
    </lineage>
</organism>
<dbReference type="Proteomes" id="UP000824037">
    <property type="component" value="Unassembled WGS sequence"/>
</dbReference>
<comment type="subcellular location">
    <subcellularLocation>
        <location evidence="1">Cell membrane</location>
        <topology evidence="1">Multi-pass membrane protein</topology>
    </subcellularLocation>
</comment>
<dbReference type="InterPro" id="IPR001851">
    <property type="entry name" value="ABC_transp_permease"/>
</dbReference>
<feature type="transmembrane region" description="Helical" evidence="6">
    <location>
        <begin position="269"/>
        <end position="291"/>
    </location>
</feature>
<feature type="transmembrane region" description="Helical" evidence="6">
    <location>
        <begin position="66"/>
        <end position="89"/>
    </location>
</feature>
<comment type="caution">
    <text evidence="7">The sequence shown here is derived from an EMBL/GenBank/DDBJ whole genome shotgun (WGS) entry which is preliminary data.</text>
</comment>
<evidence type="ECO:0000313" key="7">
    <source>
        <dbReference type="EMBL" id="HIZ35586.1"/>
    </source>
</evidence>
<feature type="transmembrane region" description="Helical" evidence="6">
    <location>
        <begin position="12"/>
        <end position="32"/>
    </location>
</feature>
<keyword evidence="4 6" id="KW-1133">Transmembrane helix</keyword>
<evidence type="ECO:0000256" key="2">
    <source>
        <dbReference type="ARBA" id="ARBA00022475"/>
    </source>
</evidence>
<feature type="transmembrane region" description="Helical" evidence="6">
    <location>
        <begin position="39"/>
        <end position="60"/>
    </location>
</feature>
<dbReference type="GO" id="GO:0015658">
    <property type="term" value="F:branched-chain amino acid transmembrane transporter activity"/>
    <property type="evidence" value="ECO:0007669"/>
    <property type="project" value="InterPro"/>
</dbReference>
<keyword evidence="3 6" id="KW-0812">Transmembrane</keyword>
<dbReference type="Pfam" id="PF02653">
    <property type="entry name" value="BPD_transp_2"/>
    <property type="match status" value="1"/>
</dbReference>
<dbReference type="GO" id="GO:0005886">
    <property type="term" value="C:plasma membrane"/>
    <property type="evidence" value="ECO:0007669"/>
    <property type="project" value="UniProtKB-SubCell"/>
</dbReference>
<feature type="transmembrane region" description="Helical" evidence="6">
    <location>
        <begin position="96"/>
        <end position="114"/>
    </location>
</feature>
<dbReference type="PANTHER" id="PTHR30482:SF10">
    <property type="entry name" value="HIGH-AFFINITY BRANCHED-CHAIN AMINO ACID TRANSPORT PROTEIN BRAE"/>
    <property type="match status" value="1"/>
</dbReference>
<reference evidence="7" key="2">
    <citation type="submission" date="2021-04" db="EMBL/GenBank/DDBJ databases">
        <authorList>
            <person name="Gilroy R."/>
        </authorList>
    </citation>
    <scope>NUCLEOTIDE SEQUENCE</scope>
    <source>
        <strain evidence="7">ChiGjej4B4-7305</strain>
    </source>
</reference>
<evidence type="ECO:0000256" key="4">
    <source>
        <dbReference type="ARBA" id="ARBA00022989"/>
    </source>
</evidence>
<dbReference type="PANTHER" id="PTHR30482">
    <property type="entry name" value="HIGH-AFFINITY BRANCHED-CHAIN AMINO ACID TRANSPORT SYSTEM PERMEASE"/>
    <property type="match status" value="1"/>
</dbReference>
<dbReference type="InterPro" id="IPR043428">
    <property type="entry name" value="LivM-like"/>
</dbReference>
<reference evidence="7" key="1">
    <citation type="journal article" date="2021" name="PeerJ">
        <title>Extensive microbial diversity within the chicken gut microbiome revealed by metagenomics and culture.</title>
        <authorList>
            <person name="Gilroy R."/>
            <person name="Ravi A."/>
            <person name="Getino M."/>
            <person name="Pursley I."/>
            <person name="Horton D.L."/>
            <person name="Alikhan N.F."/>
            <person name="Baker D."/>
            <person name="Gharbi K."/>
            <person name="Hall N."/>
            <person name="Watson M."/>
            <person name="Adriaenssens E.M."/>
            <person name="Foster-Nyarko E."/>
            <person name="Jarju S."/>
            <person name="Secka A."/>
            <person name="Antonio M."/>
            <person name="Oren A."/>
            <person name="Chaudhuri R.R."/>
            <person name="La Ragione R."/>
            <person name="Hildebrand F."/>
            <person name="Pallen M.J."/>
        </authorList>
    </citation>
    <scope>NUCLEOTIDE SEQUENCE</scope>
    <source>
        <strain evidence="7">ChiGjej4B4-7305</strain>
    </source>
</reference>
<keyword evidence="2" id="KW-1003">Cell membrane</keyword>
<evidence type="ECO:0000256" key="1">
    <source>
        <dbReference type="ARBA" id="ARBA00004651"/>
    </source>
</evidence>
<evidence type="ECO:0000313" key="8">
    <source>
        <dbReference type="Proteomes" id="UP000824037"/>
    </source>
</evidence>
<protein>
    <submittedName>
        <fullName evidence="7">Branched-chain amino acid ABC transporter permease</fullName>
    </submittedName>
</protein>
<dbReference type="CDD" id="cd06581">
    <property type="entry name" value="TM_PBP1_LivM_like"/>
    <property type="match status" value="1"/>
</dbReference>
<evidence type="ECO:0000256" key="3">
    <source>
        <dbReference type="ARBA" id="ARBA00022692"/>
    </source>
</evidence>
<proteinExistence type="predicted"/>
<sequence>MLLWPSISPNPYMTSAGVLILSYATFATAWSFMGSFTGYISLGHIAFYGLGAYGTALLVMHTPVPSFGAVVLAAVGTAVIAIPVGFAALRLRGASFVIVTIALILVLQLVFQAWSTVTGGSDGLTVPRPFPDMLRPQHHETFYYIFLGLLAVLLLAWTFINHSRFGSALKGIREDEDKASSLGSPIGSLKLVAFVLSAFGVGIVGGLYALWFGDLDPLYQFDVVLSVQIVLMVLLGGLRFLFGPLLGALLVGAGQEYFLLSFGQSQFHLVATGLLLALVVLFLPDGILTGFQQLINKFRPQSTSIREVSAEDLQKQRAGSAGGSS</sequence>